<reference evidence="1 2" key="1">
    <citation type="submission" date="2015-08" db="EMBL/GenBank/DDBJ databases">
        <title>Emmonsia species relationships and genome sequence.</title>
        <authorList>
            <person name="Cuomo C.A."/>
            <person name="Schwartz I.S."/>
            <person name="Kenyon C."/>
            <person name="De Hoog G.S."/>
            <person name="Govender N.P."/>
            <person name="Botha A."/>
            <person name="Moreno L."/>
            <person name="De Vries M."/>
            <person name="Munoz J.F."/>
            <person name="Stielow J.B."/>
        </authorList>
    </citation>
    <scope>NUCLEOTIDE SEQUENCE [LARGE SCALE GENOMIC DNA]</scope>
    <source>
        <strain evidence="1 2">EI222</strain>
    </source>
</reference>
<accession>A0A1J9Q1W1</accession>
<dbReference type="VEuPathDB" id="FungiDB:ACJ73_06052"/>
<gene>
    <name evidence="1" type="ORF">ACJ73_06052</name>
</gene>
<dbReference type="Pfam" id="PF11917">
    <property type="entry name" value="DUF3435"/>
    <property type="match status" value="1"/>
</dbReference>
<keyword evidence="2" id="KW-1185">Reference proteome</keyword>
<evidence type="ECO:0000313" key="2">
    <source>
        <dbReference type="Proteomes" id="UP000242791"/>
    </source>
</evidence>
<dbReference type="Proteomes" id="UP000242791">
    <property type="component" value="Unassembled WGS sequence"/>
</dbReference>
<dbReference type="OrthoDB" id="4188647at2759"/>
<dbReference type="PANTHER" id="PTHR37535">
    <property type="entry name" value="FLUG DOMAIN PROTEIN"/>
    <property type="match status" value="1"/>
</dbReference>
<name>A0A1J9Q1W1_9EURO</name>
<dbReference type="PANTHER" id="PTHR37535:SF4">
    <property type="entry name" value="FLUG DOMAIN-CONTAINING PROTEIN"/>
    <property type="match status" value="1"/>
</dbReference>
<dbReference type="AlphaFoldDB" id="A0A1J9Q1W1"/>
<comment type="caution">
    <text evidence="1">The sequence shown here is derived from an EMBL/GenBank/DDBJ whole genome shotgun (WGS) entry which is preliminary data.</text>
</comment>
<evidence type="ECO:0000313" key="1">
    <source>
        <dbReference type="EMBL" id="OJD22598.1"/>
    </source>
</evidence>
<organism evidence="1 2">
    <name type="scientific">Blastomyces percursus</name>
    <dbReference type="NCBI Taxonomy" id="1658174"/>
    <lineage>
        <taxon>Eukaryota</taxon>
        <taxon>Fungi</taxon>
        <taxon>Dikarya</taxon>
        <taxon>Ascomycota</taxon>
        <taxon>Pezizomycotina</taxon>
        <taxon>Eurotiomycetes</taxon>
        <taxon>Eurotiomycetidae</taxon>
        <taxon>Onygenales</taxon>
        <taxon>Ajellomycetaceae</taxon>
        <taxon>Blastomyces</taxon>
    </lineage>
</organism>
<sequence>MAPSLLPPANPNEYQYWTDPILCEETRRRLEHFRNLGWLPPNFKPKTLEGLAVVERYWRKYCIHVKEDYVKYLLSEDQAVYMNFLDWMHRTSREKALQSYDEYWRRLCQYFSLFARRRPNDNIREQMRRFLNQVFPAERKIPRRTKNKDTLDVEVFCVTYRHHWVYSGHFRHGSMVIQFATVQLWSAITGTRPGVLLPQKASPSHQPSPGKRNWDQAFQSDLPRYLSMDDLPGSVCYRDIELFYLKGPDSKRDVLCAIIEFRNLKGRPEGADGTKFFMHGVRGIWRVLRHNAK</sequence>
<protein>
    <submittedName>
        <fullName evidence="1">Uncharacterized protein</fullName>
    </submittedName>
</protein>
<dbReference type="InterPro" id="IPR021842">
    <property type="entry name" value="DUF3435"/>
</dbReference>
<dbReference type="EMBL" id="LGTZ01001011">
    <property type="protein sequence ID" value="OJD22598.1"/>
    <property type="molecule type" value="Genomic_DNA"/>
</dbReference>
<proteinExistence type="predicted"/>
<dbReference type="STRING" id="1658174.A0A1J9Q1W1"/>